<keyword evidence="2" id="KW-1185">Reference proteome</keyword>
<evidence type="ECO:0000313" key="2">
    <source>
        <dbReference type="Proteomes" id="UP001472677"/>
    </source>
</evidence>
<accession>A0ABR2BL20</accession>
<reference evidence="1 2" key="1">
    <citation type="journal article" date="2024" name="G3 (Bethesda)">
        <title>Genome assembly of Hibiscus sabdariffa L. provides insights into metabolisms of medicinal natural products.</title>
        <authorList>
            <person name="Kim T."/>
        </authorList>
    </citation>
    <scope>NUCLEOTIDE SEQUENCE [LARGE SCALE GENOMIC DNA]</scope>
    <source>
        <strain evidence="1">TK-2024</strain>
        <tissue evidence="1">Old leaves</tissue>
    </source>
</reference>
<organism evidence="1 2">
    <name type="scientific">Hibiscus sabdariffa</name>
    <name type="common">roselle</name>
    <dbReference type="NCBI Taxonomy" id="183260"/>
    <lineage>
        <taxon>Eukaryota</taxon>
        <taxon>Viridiplantae</taxon>
        <taxon>Streptophyta</taxon>
        <taxon>Embryophyta</taxon>
        <taxon>Tracheophyta</taxon>
        <taxon>Spermatophyta</taxon>
        <taxon>Magnoliopsida</taxon>
        <taxon>eudicotyledons</taxon>
        <taxon>Gunneridae</taxon>
        <taxon>Pentapetalae</taxon>
        <taxon>rosids</taxon>
        <taxon>malvids</taxon>
        <taxon>Malvales</taxon>
        <taxon>Malvaceae</taxon>
        <taxon>Malvoideae</taxon>
        <taxon>Hibiscus</taxon>
    </lineage>
</organism>
<dbReference type="CDD" id="cd03031">
    <property type="entry name" value="GRX_GRX_like"/>
    <property type="match status" value="1"/>
</dbReference>
<dbReference type="Pfam" id="PF00462">
    <property type="entry name" value="Glutaredoxin"/>
    <property type="match status" value="1"/>
</dbReference>
<evidence type="ECO:0000313" key="1">
    <source>
        <dbReference type="EMBL" id="KAK8507609.1"/>
    </source>
</evidence>
<dbReference type="PROSITE" id="PS51354">
    <property type="entry name" value="GLUTAREDOXIN_2"/>
    <property type="match status" value="1"/>
</dbReference>
<comment type="caution">
    <text evidence="1">The sequence shown here is derived from an EMBL/GenBank/DDBJ whole genome shotgun (WGS) entry which is preliminary data.</text>
</comment>
<sequence>MGCNSSKQKRCRHCRPPYSPVPRSYSMHVHHPAQHQGGSYHAAALTSTTLGNLKLEDSHHNNGGTKINGDLKQVEEESKGLGMEVVEAKIWSKMIGDKIPKVVPKTPILTPPGEPETINTWEMMAGLEHISPLRSPAHFRSFSFDVPKSTWLQIEDTGDKKYGLGITDFDPEIISSFRKSLEQLPQGNPFPPRHQEGGKEQDLEIKRDKVVLYFTSLRGVRKTYEDCCDVRVILRSLGVRVDERDVSMHSKFKEELKELIGEGFKGGLPSVLVGEKYIGGAEEIRRMLEKGELEKAVRGCETADNVGGSCEACGDVRFVPCVTCSGSCKVYYEDDEQEDEHEGEWGFQRCPDCNENGLIRCPICCY</sequence>
<dbReference type="PANTHER" id="PTHR45669:SF30">
    <property type="entry name" value="OS04G0641300 PROTEIN"/>
    <property type="match status" value="1"/>
</dbReference>
<dbReference type="SUPFAM" id="SSF52833">
    <property type="entry name" value="Thioredoxin-like"/>
    <property type="match status" value="1"/>
</dbReference>
<dbReference type="InterPro" id="IPR002109">
    <property type="entry name" value="Glutaredoxin"/>
</dbReference>
<dbReference type="Pfam" id="PF23733">
    <property type="entry name" value="GRXCR1-2_C"/>
    <property type="match status" value="1"/>
</dbReference>
<protein>
    <submittedName>
        <fullName evidence="1">Uncharacterized protein</fullName>
    </submittedName>
</protein>
<dbReference type="PANTHER" id="PTHR45669">
    <property type="entry name" value="GLUTAREDOXIN DOMAIN-CONTAINING CYSTEINE-RICH PROTEIN CG12206-RELATED"/>
    <property type="match status" value="1"/>
</dbReference>
<dbReference type="Proteomes" id="UP001472677">
    <property type="component" value="Unassembled WGS sequence"/>
</dbReference>
<dbReference type="InterPro" id="IPR036249">
    <property type="entry name" value="Thioredoxin-like_sf"/>
</dbReference>
<dbReference type="EMBL" id="JBBPBM010000107">
    <property type="protein sequence ID" value="KAK8507609.1"/>
    <property type="molecule type" value="Genomic_DNA"/>
</dbReference>
<name>A0ABR2BL20_9ROSI</name>
<dbReference type="Gene3D" id="3.40.30.10">
    <property type="entry name" value="Glutaredoxin"/>
    <property type="match status" value="1"/>
</dbReference>
<proteinExistence type="predicted"/>
<gene>
    <name evidence="1" type="ORF">V6N12_017902</name>
</gene>